<keyword evidence="5" id="KW-1185">Reference proteome</keyword>
<dbReference type="InterPro" id="IPR050587">
    <property type="entry name" value="GNT1/Glycosyltrans_8"/>
</dbReference>
<dbReference type="EMBL" id="KR584663">
    <property type="protein sequence ID" value="AKN63322.1"/>
    <property type="molecule type" value="Genomic_DNA"/>
</dbReference>
<dbReference type="EMBL" id="KC994902">
    <property type="protein sequence ID" value="AHN92087.1"/>
    <property type="molecule type" value="Genomic_DNA"/>
</dbReference>
<dbReference type="InterPro" id="IPR002495">
    <property type="entry name" value="Glyco_trans_8"/>
</dbReference>
<evidence type="ECO:0000313" key="2">
    <source>
        <dbReference type="EMBL" id="AHN92087.1"/>
    </source>
</evidence>
<reference evidence="3 5" key="3">
    <citation type="submission" date="2015-05" db="EMBL/GenBank/DDBJ databases">
        <title>Complete Sequence of an Agrotis segetum granulovirus isolate from Europe.</title>
        <authorList>
            <person name="Gueli Alletti G."/>
            <person name="Wennmann J.T."/>
            <person name="Jehle J.A."/>
        </authorList>
    </citation>
    <scope>NUCLEOTIDE SEQUENCE [LARGE SCALE GENOMIC DNA]</scope>
    <source>
        <strain evidence="3 5">DA</strain>
    </source>
</reference>
<name>Q6QXK1_GVAS</name>
<dbReference type="Gene3D" id="3.90.550.10">
    <property type="entry name" value="Spore Coat Polysaccharide Biosynthesis Protein SpsA, Chain A"/>
    <property type="match status" value="1"/>
</dbReference>
<dbReference type="PANTHER" id="PTHR11183">
    <property type="entry name" value="GLYCOGENIN SUBFAMILY MEMBER"/>
    <property type="match status" value="1"/>
</dbReference>
<dbReference type="Proteomes" id="UP000202635">
    <property type="component" value="Genome"/>
</dbReference>
<proteinExistence type="predicted"/>
<dbReference type="GO" id="GO:0016757">
    <property type="term" value="F:glycosyltransferase activity"/>
    <property type="evidence" value="ECO:0007669"/>
    <property type="project" value="InterPro"/>
</dbReference>
<evidence type="ECO:0000313" key="1">
    <source>
        <dbReference type="EMBL" id="AAS82696.1"/>
    </source>
</evidence>
<organism evidence="1 4">
    <name type="scientific">Agrotis segetum granulosis virus</name>
    <name type="common">AsGV</name>
    <name type="synonym">Agrotis segetum granulovirus</name>
    <dbReference type="NCBI Taxonomy" id="10464"/>
    <lineage>
        <taxon>Viruses</taxon>
        <taxon>Viruses incertae sedis</taxon>
        <taxon>Naldaviricetes</taxon>
        <taxon>Lefavirales</taxon>
        <taxon>Baculoviridae</taxon>
        <taxon>Betabaculovirus</taxon>
        <taxon>Betabaculovirus agsegetum</taxon>
    </lineage>
</organism>
<dbReference type="Pfam" id="PF01501">
    <property type="entry name" value="Glyco_transf_8"/>
    <property type="match status" value="1"/>
</dbReference>
<dbReference type="CAZy" id="GT8">
    <property type="family name" value="Glycosyltransferase Family 8"/>
</dbReference>
<gene>
    <name evidence="1" type="primary">ORF42</name>
    <name evidence="1" type="ORF">AsGV042</name>
    <name evidence="2" type="ORF">AsGV048</name>
</gene>
<dbReference type="SUPFAM" id="SSF53448">
    <property type="entry name" value="Nucleotide-diphospho-sugar transferases"/>
    <property type="match status" value="1"/>
</dbReference>
<accession>Q6QXK1</accession>
<protein>
    <submittedName>
        <fullName evidence="1">ORF42</fullName>
    </submittedName>
    <submittedName>
        <fullName evidence="2">p13</fullName>
    </submittedName>
</protein>
<dbReference type="EMBL" id="AY522332">
    <property type="protein sequence ID" value="AAS82696.1"/>
    <property type="molecule type" value="Genomic_DNA"/>
</dbReference>
<organismHost>
    <name type="scientific">Agrotis segetum</name>
    <name type="common">Turnip moth</name>
    <dbReference type="NCBI Taxonomy" id="47767"/>
</organismHost>
<reference evidence="1 4" key="1">
    <citation type="submission" date="2004-09" db="EMBL/GenBank/DDBJ databases">
        <authorList>
            <person name="Ai X.L."/>
            <person name="Wang Z.F."/>
            <person name="Wang B."/>
            <person name="Zhang W."/>
            <person name="Li F."/>
            <person name="Fu J.H."/>
            <person name="Cui C.S."/>
            <person name="Shi Y.H."/>
            <person name="He M."/>
        </authorList>
    </citation>
    <scope>NUCLEOTIDE SEQUENCE [LARGE SCALE GENOMIC DNA]</scope>
</reference>
<evidence type="ECO:0000313" key="4">
    <source>
        <dbReference type="Proteomes" id="UP000202635"/>
    </source>
</evidence>
<evidence type="ECO:0000313" key="5">
    <source>
        <dbReference type="Proteomes" id="UP000232958"/>
    </source>
</evidence>
<dbReference type="InterPro" id="IPR029044">
    <property type="entry name" value="Nucleotide-diphossugar_trans"/>
</dbReference>
<reference evidence="2" key="2">
    <citation type="journal article" date="2014" name="Arch. Virol.">
        <title>Complete genome sequence of Agrotis segetum granulovirus Shanghai strain.</title>
        <authorList>
            <person name="Zhang X."/>
            <person name="Liang Z."/>
            <person name="Yin X."/>
            <person name="Wang J."/>
            <person name="Shao X."/>
        </authorList>
    </citation>
    <scope>NUCLEOTIDE SEQUENCE</scope>
    <source>
        <strain evidence="2">L1</strain>
    </source>
</reference>
<evidence type="ECO:0000313" key="3">
    <source>
        <dbReference type="EMBL" id="AKN63322.1"/>
    </source>
</evidence>
<dbReference type="OrthoDB" id="8852at10239"/>
<sequence length="265" mass="31106">MKCAYVTLIMLGDKYVPGAVALANSLSSSGSYHDRVCLVTKDVTLIAELERVFDKVIQVEFIHYKCGNMLTSRQEELYSSWIDYSFTKWRCLELTQYSKCVYLDADQIVLKNIDHLFNLITPAMCFNHNYNETFKKYKYGKQIVCLKEIFDNSTVLGFTGTFVYAPCVKLFQQIKALLTPNNRCLLQNKYNNGFEEVVLAQAMIALKIIPTQLSPMYLWNAGDYMIIKRSQPYVINYYGEKKPWCGDIKFMDEYIWWWFYKYNKI</sequence>
<dbReference type="Proteomes" id="UP000232958">
    <property type="component" value="Segment"/>
</dbReference>